<protein>
    <recommendedName>
        <fullName evidence="3 6">Cyclic pyranopterin monophosphate synthase</fullName>
        <ecNumber evidence="3 6">4.6.1.17</ecNumber>
    </recommendedName>
    <alternativeName>
        <fullName evidence="6">Molybdenum cofactor biosynthesis protein C</fullName>
    </alternativeName>
</protein>
<comment type="similarity">
    <text evidence="6">Belongs to the MoaC family.</text>
</comment>
<gene>
    <name evidence="6" type="primary">moaC</name>
    <name evidence="9" type="ORF">FHX50_001368</name>
</gene>
<accession>A0A839QTM4</accession>
<dbReference type="InterPro" id="IPR050105">
    <property type="entry name" value="MoCo_biosynth_MoaA/MoaC"/>
</dbReference>
<evidence type="ECO:0000256" key="3">
    <source>
        <dbReference type="ARBA" id="ARBA00012575"/>
    </source>
</evidence>
<dbReference type="CDD" id="cd01420">
    <property type="entry name" value="MoaC_PE"/>
    <property type="match status" value="1"/>
</dbReference>
<dbReference type="InterPro" id="IPR023045">
    <property type="entry name" value="MoaC"/>
</dbReference>
<dbReference type="GO" id="GO:0006777">
    <property type="term" value="P:Mo-molybdopterin cofactor biosynthetic process"/>
    <property type="evidence" value="ECO:0007669"/>
    <property type="project" value="UniProtKB-UniRule"/>
</dbReference>
<evidence type="ECO:0000256" key="5">
    <source>
        <dbReference type="ARBA" id="ARBA00023239"/>
    </source>
</evidence>
<name>A0A839QTM4_9MICO</name>
<keyword evidence="4 6" id="KW-0501">Molybdenum cofactor biosynthesis</keyword>
<feature type="binding site" evidence="6">
    <location>
        <begin position="129"/>
        <end position="130"/>
    </location>
    <ligand>
        <name>substrate</name>
    </ligand>
</feature>
<dbReference type="InterPro" id="IPR036522">
    <property type="entry name" value="MoaC_sf"/>
</dbReference>
<dbReference type="EMBL" id="JACHWP010000002">
    <property type="protein sequence ID" value="MBB3023085.1"/>
    <property type="molecule type" value="Genomic_DNA"/>
</dbReference>
<comment type="function">
    <text evidence="6">Catalyzes the conversion of (8S)-3',8-cyclo-7,8-dihydroguanosine 5'-triphosphate to cyclic pyranopterin monophosphate (cPMP).</text>
</comment>
<dbReference type="PANTHER" id="PTHR22960">
    <property type="entry name" value="MOLYBDOPTERIN COFACTOR SYNTHESIS PROTEIN A"/>
    <property type="match status" value="1"/>
</dbReference>
<keyword evidence="5 6" id="KW-0456">Lyase</keyword>
<dbReference type="Proteomes" id="UP000568050">
    <property type="component" value="Unassembled WGS sequence"/>
</dbReference>
<evidence type="ECO:0000259" key="8">
    <source>
        <dbReference type="Pfam" id="PF01967"/>
    </source>
</evidence>
<feature type="domain" description="Molybdopterin cofactor biosynthesis C (MoaC)" evidence="8">
    <location>
        <begin position="32"/>
        <end position="166"/>
    </location>
</feature>
<reference evidence="9 10" key="1">
    <citation type="submission" date="2020-08" db="EMBL/GenBank/DDBJ databases">
        <title>Sequencing the genomes of 1000 actinobacteria strains.</title>
        <authorList>
            <person name="Klenk H.-P."/>
        </authorList>
    </citation>
    <scope>NUCLEOTIDE SEQUENCE [LARGE SCALE GENOMIC DNA]</scope>
    <source>
        <strain evidence="9 10">DSM 23040</strain>
    </source>
</reference>
<dbReference type="NCBIfam" id="TIGR00581">
    <property type="entry name" value="moaC"/>
    <property type="match status" value="1"/>
</dbReference>
<evidence type="ECO:0000256" key="2">
    <source>
        <dbReference type="ARBA" id="ARBA00005046"/>
    </source>
</evidence>
<dbReference type="NCBIfam" id="NF006870">
    <property type="entry name" value="PRK09364.1"/>
    <property type="match status" value="1"/>
</dbReference>
<dbReference type="AlphaFoldDB" id="A0A839QTM4"/>
<feature type="active site" evidence="6">
    <location>
        <position position="144"/>
    </location>
</feature>
<evidence type="ECO:0000313" key="9">
    <source>
        <dbReference type="EMBL" id="MBB3023085.1"/>
    </source>
</evidence>
<feature type="region of interest" description="Disordered" evidence="7">
    <location>
        <begin position="1"/>
        <end position="30"/>
    </location>
</feature>
<dbReference type="InterPro" id="IPR002820">
    <property type="entry name" value="Mopterin_CF_biosynth-C_dom"/>
</dbReference>
<dbReference type="SUPFAM" id="SSF55040">
    <property type="entry name" value="Molybdenum cofactor biosynthesis protein C, MoaC"/>
    <property type="match status" value="1"/>
</dbReference>
<dbReference type="Gene3D" id="3.30.70.640">
    <property type="entry name" value="Molybdopterin cofactor biosynthesis C (MoaC) domain"/>
    <property type="match status" value="1"/>
</dbReference>
<feature type="binding site" evidence="6">
    <location>
        <begin position="92"/>
        <end position="94"/>
    </location>
    <ligand>
        <name>substrate</name>
    </ligand>
</feature>
<dbReference type="Pfam" id="PF01967">
    <property type="entry name" value="MoaC"/>
    <property type="match status" value="1"/>
</dbReference>
<dbReference type="UniPathway" id="UPA00344"/>
<evidence type="ECO:0000256" key="1">
    <source>
        <dbReference type="ARBA" id="ARBA00001637"/>
    </source>
</evidence>
<sequence length="183" mass="18993">MTSDNSDTRAAGDPAAGAGGLSHVRADGSSHMVDVTDKSVTTREATAEATLVTRADVIEKIMTGDLPKGEALSVARVAGIMAAKRTSELVPLCHPLPITKVSVDFAPTGTDAITVTAQVRTTGRTGVEMEALTAASIAAVTLFDMIKAVDHLAVIQQTRVLAKSGGKSGDWSRTPENEETPRP</sequence>
<proteinExistence type="inferred from homology"/>
<evidence type="ECO:0000256" key="6">
    <source>
        <dbReference type="HAMAP-Rule" id="MF_01224"/>
    </source>
</evidence>
<organism evidence="9 10">
    <name type="scientific">Helcobacillus massiliensis</name>
    <dbReference type="NCBI Taxonomy" id="521392"/>
    <lineage>
        <taxon>Bacteria</taxon>
        <taxon>Bacillati</taxon>
        <taxon>Actinomycetota</taxon>
        <taxon>Actinomycetes</taxon>
        <taxon>Micrococcales</taxon>
        <taxon>Dermabacteraceae</taxon>
        <taxon>Helcobacillus</taxon>
    </lineage>
</organism>
<keyword evidence="10" id="KW-1185">Reference proteome</keyword>
<dbReference type="GO" id="GO:0061799">
    <property type="term" value="F:cyclic pyranopterin monophosphate synthase activity"/>
    <property type="evidence" value="ECO:0007669"/>
    <property type="project" value="UniProtKB-UniRule"/>
</dbReference>
<comment type="caution">
    <text evidence="9">The sequence shown here is derived from an EMBL/GenBank/DDBJ whole genome shotgun (WGS) entry which is preliminary data.</text>
</comment>
<comment type="pathway">
    <text evidence="2 6">Cofactor biosynthesis; molybdopterin biosynthesis.</text>
</comment>
<comment type="subunit">
    <text evidence="6">Homohexamer; trimer of dimers.</text>
</comment>
<evidence type="ECO:0000256" key="4">
    <source>
        <dbReference type="ARBA" id="ARBA00023150"/>
    </source>
</evidence>
<comment type="catalytic activity">
    <reaction evidence="1 6">
        <text>(8S)-3',8-cyclo-7,8-dihydroguanosine 5'-triphosphate = cyclic pyranopterin phosphate + diphosphate</text>
        <dbReference type="Rhea" id="RHEA:49580"/>
        <dbReference type="ChEBI" id="CHEBI:33019"/>
        <dbReference type="ChEBI" id="CHEBI:59648"/>
        <dbReference type="ChEBI" id="CHEBI:131766"/>
        <dbReference type="EC" id="4.6.1.17"/>
    </reaction>
</comment>
<dbReference type="InterPro" id="IPR047594">
    <property type="entry name" value="MoaC_bact/euk"/>
</dbReference>
<dbReference type="RefSeq" id="WP_183375878.1">
    <property type="nucleotide sequence ID" value="NZ_CBCSFZ010000001.1"/>
</dbReference>
<feature type="compositionally biased region" description="Basic and acidic residues" evidence="7">
    <location>
        <begin position="173"/>
        <end position="183"/>
    </location>
</feature>
<dbReference type="EC" id="4.6.1.17" evidence="3 6"/>
<dbReference type="HAMAP" id="MF_01224_B">
    <property type="entry name" value="MoaC_B"/>
    <property type="match status" value="1"/>
</dbReference>
<evidence type="ECO:0000256" key="7">
    <source>
        <dbReference type="SAM" id="MobiDB-lite"/>
    </source>
</evidence>
<evidence type="ECO:0000313" key="10">
    <source>
        <dbReference type="Proteomes" id="UP000568050"/>
    </source>
</evidence>
<feature type="region of interest" description="Disordered" evidence="7">
    <location>
        <begin position="164"/>
        <end position="183"/>
    </location>
</feature>